<evidence type="ECO:0000256" key="1">
    <source>
        <dbReference type="ARBA" id="ARBA00022801"/>
    </source>
</evidence>
<dbReference type="PANTHER" id="PTHR43794:SF11">
    <property type="entry name" value="AMIDOHYDROLASE-RELATED DOMAIN-CONTAINING PROTEIN"/>
    <property type="match status" value="1"/>
</dbReference>
<dbReference type="SUPFAM" id="SSF51556">
    <property type="entry name" value="Metallo-dependent hydrolases"/>
    <property type="match status" value="1"/>
</dbReference>
<sequence length="490" mass="55167">MKVGNDHAMINSIRRVQEGELPYPLQEKRSRYTHVNLNGGARTVLVHKAKFIMTTNEKGKVTVVKDHSILIKDGVIKEVFDSNKKKVDFSEVDLVFDAGKRGGLAVTPGFINAHAHPPMYLLRSSLMLEKGENLEKSLKDMYTLENCMTQDDFAVSAIGDLTEEQKNGITTTLSHYAVFDPIEEAAKLVKQNVINAVSAVSNSHPENTPAYVEKLLKNRDKYTTQVAVAIHYTHKASPVVLKKVAEIVKKYKALFTTHAAETKQVLIDQLAMHGSPTITTLKKYGLANSRTILSHGVHFTEEEIKLIAQNKIGVVHLPTSNKLHRSGDFPYPLYAKYGMTDRIALGTDSVISKNSLDILSEALQARIMHQERFVIFYEDLFKMMTSNAADMLHLNDRGRVLPGYRADLAFWKVRDRGFIPYDENNPATIIGNMITHGGRNVRDLMINGQFIISNRIHNIVSETSLLDSLQSQHQALRKRVPKKYRKVTKH</sequence>
<dbReference type="AlphaFoldDB" id="A0A2M7H379"/>
<dbReference type="InterPro" id="IPR011059">
    <property type="entry name" value="Metal-dep_hydrolase_composite"/>
</dbReference>
<accession>A0A2M7H379</accession>
<proteinExistence type="predicted"/>
<dbReference type="InterPro" id="IPR032466">
    <property type="entry name" value="Metal_Hydrolase"/>
</dbReference>
<dbReference type="InterPro" id="IPR006680">
    <property type="entry name" value="Amidohydro-rel"/>
</dbReference>
<evidence type="ECO:0000259" key="2">
    <source>
        <dbReference type="Pfam" id="PF01979"/>
    </source>
</evidence>
<feature type="domain" description="Amidohydrolase-related" evidence="2">
    <location>
        <begin position="106"/>
        <end position="449"/>
    </location>
</feature>
<reference evidence="3 4" key="1">
    <citation type="submission" date="2017-09" db="EMBL/GenBank/DDBJ databases">
        <title>Depth-based differentiation of microbial function through sediment-hosted aquifers and enrichment of novel symbionts in the deep terrestrial subsurface.</title>
        <authorList>
            <person name="Probst A.J."/>
            <person name="Ladd B."/>
            <person name="Jarett J.K."/>
            <person name="Geller-Mcgrath D.E."/>
            <person name="Sieber C.M."/>
            <person name="Emerson J.B."/>
            <person name="Anantharaman K."/>
            <person name="Thomas B.C."/>
            <person name="Malmstrom R."/>
            <person name="Stieglmeier M."/>
            <person name="Klingl A."/>
            <person name="Woyke T."/>
            <person name="Ryan C.M."/>
            <person name="Banfield J.F."/>
        </authorList>
    </citation>
    <scope>NUCLEOTIDE SEQUENCE [LARGE SCALE GENOMIC DNA]</scope>
    <source>
        <strain evidence="3">CG15_BIG_FIL_POST_REV_8_21_14_020_45_12</strain>
    </source>
</reference>
<protein>
    <recommendedName>
        <fullName evidence="2">Amidohydrolase-related domain-containing protein</fullName>
    </recommendedName>
</protein>
<evidence type="ECO:0000313" key="3">
    <source>
        <dbReference type="EMBL" id="PIW36681.1"/>
    </source>
</evidence>
<organism evidence="3 4">
    <name type="scientific">Candidatus Kerfeldbacteria bacterium CG15_BIG_FIL_POST_REV_8_21_14_020_45_12</name>
    <dbReference type="NCBI Taxonomy" id="2014247"/>
    <lineage>
        <taxon>Bacteria</taxon>
        <taxon>Candidatus Kerfeldiibacteriota</taxon>
    </lineage>
</organism>
<dbReference type="Gene3D" id="3.20.20.140">
    <property type="entry name" value="Metal-dependent hydrolases"/>
    <property type="match status" value="1"/>
</dbReference>
<dbReference type="SUPFAM" id="SSF51338">
    <property type="entry name" value="Composite domain of metallo-dependent hydrolases"/>
    <property type="match status" value="1"/>
</dbReference>
<dbReference type="Gene3D" id="2.30.40.10">
    <property type="entry name" value="Urease, subunit C, domain 1"/>
    <property type="match status" value="1"/>
</dbReference>
<name>A0A2M7H379_9BACT</name>
<keyword evidence="1" id="KW-0378">Hydrolase</keyword>
<dbReference type="GO" id="GO:0016810">
    <property type="term" value="F:hydrolase activity, acting on carbon-nitrogen (but not peptide) bonds"/>
    <property type="evidence" value="ECO:0007669"/>
    <property type="project" value="InterPro"/>
</dbReference>
<dbReference type="Proteomes" id="UP000230292">
    <property type="component" value="Unassembled WGS sequence"/>
</dbReference>
<gene>
    <name evidence="3" type="ORF">COW24_03915</name>
</gene>
<evidence type="ECO:0000313" key="4">
    <source>
        <dbReference type="Proteomes" id="UP000230292"/>
    </source>
</evidence>
<comment type="caution">
    <text evidence="3">The sequence shown here is derived from an EMBL/GenBank/DDBJ whole genome shotgun (WGS) entry which is preliminary data.</text>
</comment>
<dbReference type="InterPro" id="IPR050287">
    <property type="entry name" value="MTA/SAH_deaminase"/>
</dbReference>
<dbReference type="Pfam" id="PF01979">
    <property type="entry name" value="Amidohydro_1"/>
    <property type="match status" value="1"/>
</dbReference>
<dbReference type="PANTHER" id="PTHR43794">
    <property type="entry name" value="AMINOHYDROLASE SSNA-RELATED"/>
    <property type="match status" value="1"/>
</dbReference>
<dbReference type="EMBL" id="PFGC01000042">
    <property type="protein sequence ID" value="PIW36681.1"/>
    <property type="molecule type" value="Genomic_DNA"/>
</dbReference>